<evidence type="ECO:0000313" key="2">
    <source>
        <dbReference type="Proteomes" id="UP000007800"/>
    </source>
</evidence>
<protein>
    <submittedName>
        <fullName evidence="1">Uncharacterized protein</fullName>
    </submittedName>
</protein>
<dbReference type="InParanoid" id="C5LRR0"/>
<accession>C5LRR0</accession>
<feature type="non-terminal residue" evidence="1">
    <location>
        <position position="135"/>
    </location>
</feature>
<dbReference type="AlphaFoldDB" id="C5LRR0"/>
<evidence type="ECO:0000313" key="1">
    <source>
        <dbReference type="EMBL" id="EER00583.1"/>
    </source>
</evidence>
<dbReference type="GeneID" id="9043670"/>
<sequence>MVYRQYQLGDDFSLIRKDFGGYKNCDFFLCWTVLGAVKIDIPEKSIGSAVRAAIEAHRPKGSPKIPGGIFGSIIKASLTVEVAEAWVREDISMNLLVDIFNHITTNYVYWDVIHISVDRADKGAIELYETLGFIK</sequence>
<organism evidence="2">
    <name type="scientific">Perkinsus marinus (strain ATCC 50983 / TXsc)</name>
    <dbReference type="NCBI Taxonomy" id="423536"/>
    <lineage>
        <taxon>Eukaryota</taxon>
        <taxon>Sar</taxon>
        <taxon>Alveolata</taxon>
        <taxon>Perkinsozoa</taxon>
        <taxon>Perkinsea</taxon>
        <taxon>Perkinsida</taxon>
        <taxon>Perkinsidae</taxon>
        <taxon>Perkinsus</taxon>
    </lineage>
</organism>
<dbReference type="EMBL" id="GG684914">
    <property type="protein sequence ID" value="EER00583.1"/>
    <property type="molecule type" value="Genomic_DNA"/>
</dbReference>
<name>C5LRR0_PERM5</name>
<dbReference type="Proteomes" id="UP000007800">
    <property type="component" value="Unassembled WGS sequence"/>
</dbReference>
<gene>
    <name evidence="1" type="ORF">Pmar_PMAR005589</name>
</gene>
<dbReference type="RefSeq" id="XP_002767865.1">
    <property type="nucleotide sequence ID" value="XM_002767819.1"/>
</dbReference>
<reference evidence="1 2" key="1">
    <citation type="submission" date="2008-07" db="EMBL/GenBank/DDBJ databases">
        <authorList>
            <person name="El-Sayed N."/>
            <person name="Caler E."/>
            <person name="Inman J."/>
            <person name="Amedeo P."/>
            <person name="Hass B."/>
            <person name="Wortman J."/>
        </authorList>
    </citation>
    <scope>NUCLEOTIDE SEQUENCE [LARGE SCALE GENOMIC DNA]</scope>
    <source>
        <strain evidence="2">ATCC 50983 / TXsc</strain>
    </source>
</reference>
<keyword evidence="2" id="KW-1185">Reference proteome</keyword>
<proteinExistence type="predicted"/>